<evidence type="ECO:0000256" key="5">
    <source>
        <dbReference type="ARBA" id="ARBA00023136"/>
    </source>
</evidence>
<evidence type="ECO:0000256" key="6">
    <source>
        <dbReference type="SAM" id="Phobius"/>
    </source>
</evidence>
<dbReference type="Proteomes" id="UP000315252">
    <property type="component" value="Unassembled WGS sequence"/>
</dbReference>
<comment type="caution">
    <text evidence="8">The sequence shown here is derived from an EMBL/GenBank/DDBJ whole genome shotgun (WGS) entry which is preliminary data.</text>
</comment>
<reference evidence="8 9" key="1">
    <citation type="submission" date="2019-06" db="EMBL/GenBank/DDBJ databases">
        <title>Whole genome sequence for Rhodospirillaceae sp. R148.</title>
        <authorList>
            <person name="Wang G."/>
        </authorList>
    </citation>
    <scope>NUCLEOTIDE SEQUENCE [LARGE SCALE GENOMIC DNA]</scope>
    <source>
        <strain evidence="8 9">R148</strain>
    </source>
</reference>
<accession>A0A545TXM3</accession>
<dbReference type="PANTHER" id="PTHR43461">
    <property type="entry name" value="TRANSMEMBRANE PROTEIN 256"/>
    <property type="match status" value="1"/>
</dbReference>
<name>A0A545TXM3_9PROT</name>
<dbReference type="EMBL" id="VHSH01000002">
    <property type="protein sequence ID" value="TQV81975.1"/>
    <property type="molecule type" value="Genomic_DNA"/>
</dbReference>
<feature type="transmembrane region" description="Helical" evidence="6">
    <location>
        <begin position="102"/>
        <end position="126"/>
    </location>
</feature>
<dbReference type="OrthoDB" id="9802121at2"/>
<evidence type="ECO:0000256" key="7">
    <source>
        <dbReference type="SAM" id="SignalP"/>
    </source>
</evidence>
<protein>
    <submittedName>
        <fullName evidence="8">DUF423 domain-containing protein</fullName>
    </submittedName>
</protein>
<keyword evidence="7" id="KW-0732">Signal</keyword>
<dbReference type="Pfam" id="PF04241">
    <property type="entry name" value="DUF423"/>
    <property type="match status" value="1"/>
</dbReference>
<dbReference type="AlphaFoldDB" id="A0A545TXM3"/>
<keyword evidence="5 6" id="KW-0472">Membrane</keyword>
<dbReference type="InterPro" id="IPR006696">
    <property type="entry name" value="DUF423"/>
</dbReference>
<dbReference type="GO" id="GO:0005886">
    <property type="term" value="C:plasma membrane"/>
    <property type="evidence" value="ECO:0007669"/>
    <property type="project" value="TreeGrafter"/>
</dbReference>
<comment type="subcellular location">
    <subcellularLocation>
        <location evidence="1">Membrane</location>
        <topology evidence="1">Multi-pass membrane protein</topology>
    </subcellularLocation>
</comment>
<evidence type="ECO:0000256" key="4">
    <source>
        <dbReference type="ARBA" id="ARBA00022989"/>
    </source>
</evidence>
<keyword evidence="4 6" id="KW-1133">Transmembrane helix</keyword>
<evidence type="ECO:0000313" key="8">
    <source>
        <dbReference type="EMBL" id="TQV81975.1"/>
    </source>
</evidence>
<sequence length="130" mass="13908">MARFWIFAAALNAFVAVSMGAFAAHWLEGRVSADALGWVQTGARYGLVHAVALLAVSLFAISRQDTAGPGLRYLPFIQSGLLFGCIVFSGTLYIMALTDLRFLGAVVPLGGMAFLVAWLALMLAGLRWGR</sequence>
<evidence type="ECO:0000256" key="3">
    <source>
        <dbReference type="ARBA" id="ARBA00022692"/>
    </source>
</evidence>
<gene>
    <name evidence="8" type="ORF">FKG95_07005</name>
</gene>
<comment type="similarity">
    <text evidence="2">Belongs to the UPF0382 family.</text>
</comment>
<evidence type="ECO:0000313" key="9">
    <source>
        <dbReference type="Proteomes" id="UP000315252"/>
    </source>
</evidence>
<dbReference type="PANTHER" id="PTHR43461:SF1">
    <property type="entry name" value="TRANSMEMBRANE PROTEIN 256"/>
    <property type="match status" value="1"/>
</dbReference>
<dbReference type="RefSeq" id="WP_142895606.1">
    <property type="nucleotide sequence ID" value="NZ_ML660053.1"/>
</dbReference>
<organism evidence="8 9">
    <name type="scientific">Denitrobaculum tricleocarpae</name>
    <dbReference type="NCBI Taxonomy" id="2591009"/>
    <lineage>
        <taxon>Bacteria</taxon>
        <taxon>Pseudomonadati</taxon>
        <taxon>Pseudomonadota</taxon>
        <taxon>Alphaproteobacteria</taxon>
        <taxon>Rhodospirillales</taxon>
        <taxon>Rhodospirillaceae</taxon>
        <taxon>Denitrobaculum</taxon>
    </lineage>
</organism>
<evidence type="ECO:0000256" key="2">
    <source>
        <dbReference type="ARBA" id="ARBA00009694"/>
    </source>
</evidence>
<evidence type="ECO:0000256" key="1">
    <source>
        <dbReference type="ARBA" id="ARBA00004141"/>
    </source>
</evidence>
<feature type="chain" id="PRO_5021780720" evidence="7">
    <location>
        <begin position="24"/>
        <end position="130"/>
    </location>
</feature>
<proteinExistence type="inferred from homology"/>
<feature type="signal peptide" evidence="7">
    <location>
        <begin position="1"/>
        <end position="23"/>
    </location>
</feature>
<keyword evidence="9" id="KW-1185">Reference proteome</keyword>
<feature type="transmembrane region" description="Helical" evidence="6">
    <location>
        <begin position="43"/>
        <end position="61"/>
    </location>
</feature>
<keyword evidence="3 6" id="KW-0812">Transmembrane</keyword>
<feature type="transmembrane region" description="Helical" evidence="6">
    <location>
        <begin position="73"/>
        <end position="96"/>
    </location>
</feature>